<evidence type="ECO:0008006" key="4">
    <source>
        <dbReference type="Google" id="ProtNLM"/>
    </source>
</evidence>
<proteinExistence type="predicted"/>
<dbReference type="AlphaFoldDB" id="A0AAD7ND79"/>
<evidence type="ECO:0000313" key="2">
    <source>
        <dbReference type="EMBL" id="KAJ7755926.1"/>
    </source>
</evidence>
<organism evidence="2 3">
    <name type="scientific">Mycena metata</name>
    <dbReference type="NCBI Taxonomy" id="1033252"/>
    <lineage>
        <taxon>Eukaryota</taxon>
        <taxon>Fungi</taxon>
        <taxon>Dikarya</taxon>
        <taxon>Basidiomycota</taxon>
        <taxon>Agaricomycotina</taxon>
        <taxon>Agaricomycetes</taxon>
        <taxon>Agaricomycetidae</taxon>
        <taxon>Agaricales</taxon>
        <taxon>Marasmiineae</taxon>
        <taxon>Mycenaceae</taxon>
        <taxon>Mycena</taxon>
    </lineage>
</organism>
<sequence>RRLVELNTAIVEQKRVLAALQSDRAAVEDKLNTTATFPILTLPVEIATEIFIWCLPTIEQLREDHCVRSDAKYLVSLQVPLLLASCCRLWRTIALGTPSLW</sequence>
<evidence type="ECO:0000256" key="1">
    <source>
        <dbReference type="SAM" id="Coils"/>
    </source>
</evidence>
<feature type="non-terminal residue" evidence="2">
    <location>
        <position position="1"/>
    </location>
</feature>
<dbReference type="Proteomes" id="UP001215598">
    <property type="component" value="Unassembled WGS sequence"/>
</dbReference>
<protein>
    <recommendedName>
        <fullName evidence="4">F-box domain-containing protein</fullName>
    </recommendedName>
</protein>
<feature type="coiled-coil region" evidence="1">
    <location>
        <begin position="3"/>
        <end position="30"/>
    </location>
</feature>
<keyword evidence="1" id="KW-0175">Coiled coil</keyword>
<gene>
    <name evidence="2" type="ORF">B0H16DRAFT_1274202</name>
</gene>
<name>A0AAD7ND79_9AGAR</name>
<keyword evidence="3" id="KW-1185">Reference proteome</keyword>
<dbReference type="EMBL" id="JARKIB010000048">
    <property type="protein sequence ID" value="KAJ7755926.1"/>
    <property type="molecule type" value="Genomic_DNA"/>
</dbReference>
<comment type="caution">
    <text evidence="2">The sequence shown here is derived from an EMBL/GenBank/DDBJ whole genome shotgun (WGS) entry which is preliminary data.</text>
</comment>
<feature type="non-terminal residue" evidence="2">
    <location>
        <position position="101"/>
    </location>
</feature>
<accession>A0AAD7ND79</accession>
<reference evidence="2" key="1">
    <citation type="submission" date="2023-03" db="EMBL/GenBank/DDBJ databases">
        <title>Massive genome expansion in bonnet fungi (Mycena s.s.) driven by repeated elements and novel gene families across ecological guilds.</title>
        <authorList>
            <consortium name="Lawrence Berkeley National Laboratory"/>
            <person name="Harder C.B."/>
            <person name="Miyauchi S."/>
            <person name="Viragh M."/>
            <person name="Kuo A."/>
            <person name="Thoen E."/>
            <person name="Andreopoulos B."/>
            <person name="Lu D."/>
            <person name="Skrede I."/>
            <person name="Drula E."/>
            <person name="Henrissat B."/>
            <person name="Morin E."/>
            <person name="Kohler A."/>
            <person name="Barry K."/>
            <person name="LaButti K."/>
            <person name="Morin E."/>
            <person name="Salamov A."/>
            <person name="Lipzen A."/>
            <person name="Mereny Z."/>
            <person name="Hegedus B."/>
            <person name="Baldrian P."/>
            <person name="Stursova M."/>
            <person name="Weitz H."/>
            <person name="Taylor A."/>
            <person name="Grigoriev I.V."/>
            <person name="Nagy L.G."/>
            <person name="Martin F."/>
            <person name="Kauserud H."/>
        </authorList>
    </citation>
    <scope>NUCLEOTIDE SEQUENCE</scope>
    <source>
        <strain evidence="2">CBHHK182m</strain>
    </source>
</reference>
<evidence type="ECO:0000313" key="3">
    <source>
        <dbReference type="Proteomes" id="UP001215598"/>
    </source>
</evidence>